<dbReference type="Proteomes" id="UP000059680">
    <property type="component" value="Chromosome 8"/>
</dbReference>
<protein>
    <submittedName>
        <fullName evidence="1">Os08g0561950 protein</fullName>
    </submittedName>
</protein>
<organism evidence="1 2">
    <name type="scientific">Oryza sativa subsp. japonica</name>
    <name type="common">Rice</name>
    <dbReference type="NCBI Taxonomy" id="39947"/>
    <lineage>
        <taxon>Eukaryota</taxon>
        <taxon>Viridiplantae</taxon>
        <taxon>Streptophyta</taxon>
        <taxon>Embryophyta</taxon>
        <taxon>Tracheophyta</taxon>
        <taxon>Spermatophyta</taxon>
        <taxon>Magnoliopsida</taxon>
        <taxon>Liliopsida</taxon>
        <taxon>Poales</taxon>
        <taxon>Poaceae</taxon>
        <taxon>BOP clade</taxon>
        <taxon>Oryzoideae</taxon>
        <taxon>Oryzeae</taxon>
        <taxon>Oryzinae</taxon>
        <taxon>Oryza</taxon>
        <taxon>Oryza sativa</taxon>
    </lineage>
</organism>
<dbReference type="PaxDb" id="39947-A0A0P0XJ61"/>
<name>A0A0P0XJ61_ORYSJ</name>
<evidence type="ECO:0000313" key="1">
    <source>
        <dbReference type="EMBL" id="BAT06711.1"/>
    </source>
</evidence>
<dbReference type="AlphaFoldDB" id="A0A0P0XJ61"/>
<evidence type="ECO:0000313" key="2">
    <source>
        <dbReference type="Proteomes" id="UP000059680"/>
    </source>
</evidence>
<dbReference type="InParanoid" id="A0A0P0XJ61"/>
<feature type="non-terminal residue" evidence="1">
    <location>
        <position position="91"/>
    </location>
</feature>
<proteinExistence type="predicted"/>
<reference evidence="2" key="1">
    <citation type="journal article" date="2005" name="Nature">
        <title>The map-based sequence of the rice genome.</title>
        <authorList>
            <consortium name="International rice genome sequencing project (IRGSP)"/>
            <person name="Matsumoto T."/>
            <person name="Wu J."/>
            <person name="Kanamori H."/>
            <person name="Katayose Y."/>
            <person name="Fujisawa M."/>
            <person name="Namiki N."/>
            <person name="Mizuno H."/>
            <person name="Yamamoto K."/>
            <person name="Antonio B.A."/>
            <person name="Baba T."/>
            <person name="Sakata K."/>
            <person name="Nagamura Y."/>
            <person name="Aoki H."/>
            <person name="Arikawa K."/>
            <person name="Arita K."/>
            <person name="Bito T."/>
            <person name="Chiden Y."/>
            <person name="Fujitsuka N."/>
            <person name="Fukunaka R."/>
            <person name="Hamada M."/>
            <person name="Harada C."/>
            <person name="Hayashi A."/>
            <person name="Hijishita S."/>
            <person name="Honda M."/>
            <person name="Hosokawa S."/>
            <person name="Ichikawa Y."/>
            <person name="Idonuma A."/>
            <person name="Iijima M."/>
            <person name="Ikeda M."/>
            <person name="Ikeno M."/>
            <person name="Ito K."/>
            <person name="Ito S."/>
            <person name="Ito T."/>
            <person name="Ito Y."/>
            <person name="Ito Y."/>
            <person name="Iwabuchi A."/>
            <person name="Kamiya K."/>
            <person name="Karasawa W."/>
            <person name="Kurita K."/>
            <person name="Katagiri S."/>
            <person name="Kikuta A."/>
            <person name="Kobayashi H."/>
            <person name="Kobayashi N."/>
            <person name="Machita K."/>
            <person name="Maehara T."/>
            <person name="Masukawa M."/>
            <person name="Mizubayashi T."/>
            <person name="Mukai Y."/>
            <person name="Nagasaki H."/>
            <person name="Nagata Y."/>
            <person name="Naito S."/>
            <person name="Nakashima M."/>
            <person name="Nakama Y."/>
            <person name="Nakamichi Y."/>
            <person name="Nakamura M."/>
            <person name="Meguro A."/>
            <person name="Negishi M."/>
            <person name="Ohta I."/>
            <person name="Ohta T."/>
            <person name="Okamoto M."/>
            <person name="Ono N."/>
            <person name="Saji S."/>
            <person name="Sakaguchi M."/>
            <person name="Sakai K."/>
            <person name="Shibata M."/>
            <person name="Shimokawa T."/>
            <person name="Song J."/>
            <person name="Takazaki Y."/>
            <person name="Terasawa K."/>
            <person name="Tsugane M."/>
            <person name="Tsuji K."/>
            <person name="Ueda S."/>
            <person name="Waki K."/>
            <person name="Yamagata H."/>
            <person name="Yamamoto M."/>
            <person name="Yamamoto S."/>
            <person name="Yamane H."/>
            <person name="Yoshiki S."/>
            <person name="Yoshihara R."/>
            <person name="Yukawa K."/>
            <person name="Zhong H."/>
            <person name="Yano M."/>
            <person name="Yuan Q."/>
            <person name="Ouyang S."/>
            <person name="Liu J."/>
            <person name="Jones K.M."/>
            <person name="Gansberger K."/>
            <person name="Moffat K."/>
            <person name="Hill J."/>
            <person name="Bera J."/>
            <person name="Fadrosh D."/>
            <person name="Jin S."/>
            <person name="Johri S."/>
            <person name="Kim M."/>
            <person name="Overton L."/>
            <person name="Reardon M."/>
            <person name="Tsitrin T."/>
            <person name="Vuong H."/>
            <person name="Weaver B."/>
            <person name="Ciecko A."/>
            <person name="Tallon L."/>
            <person name="Jackson J."/>
            <person name="Pai G."/>
            <person name="Aken S.V."/>
            <person name="Utterback T."/>
            <person name="Reidmuller S."/>
            <person name="Feldblyum T."/>
            <person name="Hsiao J."/>
            <person name="Zismann V."/>
            <person name="Iobst S."/>
            <person name="de Vazeille A.R."/>
            <person name="Buell C.R."/>
            <person name="Ying K."/>
            <person name="Li Y."/>
            <person name="Lu T."/>
            <person name="Huang Y."/>
            <person name="Zhao Q."/>
            <person name="Feng Q."/>
            <person name="Zhang L."/>
            <person name="Zhu J."/>
            <person name="Weng Q."/>
            <person name="Mu J."/>
            <person name="Lu Y."/>
            <person name="Fan D."/>
            <person name="Liu Y."/>
            <person name="Guan J."/>
            <person name="Zhang Y."/>
            <person name="Yu S."/>
            <person name="Liu X."/>
            <person name="Zhang Y."/>
            <person name="Hong G."/>
            <person name="Han B."/>
            <person name="Choisne N."/>
            <person name="Demange N."/>
            <person name="Orjeda G."/>
            <person name="Samain S."/>
            <person name="Cattolico L."/>
            <person name="Pelletier E."/>
            <person name="Couloux A."/>
            <person name="Segurens B."/>
            <person name="Wincker P."/>
            <person name="D'Hont A."/>
            <person name="Scarpelli C."/>
            <person name="Weissenbach J."/>
            <person name="Salanoubat M."/>
            <person name="Quetier F."/>
            <person name="Yu Y."/>
            <person name="Kim H.R."/>
            <person name="Rambo T."/>
            <person name="Currie J."/>
            <person name="Collura K."/>
            <person name="Luo M."/>
            <person name="Yang T."/>
            <person name="Ammiraju J.S.S."/>
            <person name="Engler F."/>
            <person name="Soderlund C."/>
            <person name="Wing R.A."/>
            <person name="Palmer L.E."/>
            <person name="de la Bastide M."/>
            <person name="Spiegel L."/>
            <person name="Nascimento L."/>
            <person name="Zutavern T."/>
            <person name="O'Shaughnessy A."/>
            <person name="Dike S."/>
            <person name="Dedhia N."/>
            <person name="Preston R."/>
            <person name="Balija V."/>
            <person name="McCombie W.R."/>
            <person name="Chow T."/>
            <person name="Chen H."/>
            <person name="Chung M."/>
            <person name="Chen C."/>
            <person name="Shaw J."/>
            <person name="Wu H."/>
            <person name="Hsiao K."/>
            <person name="Chao Y."/>
            <person name="Chu M."/>
            <person name="Cheng C."/>
            <person name="Hour A."/>
            <person name="Lee P."/>
            <person name="Lin S."/>
            <person name="Lin Y."/>
            <person name="Liou J."/>
            <person name="Liu S."/>
            <person name="Hsing Y."/>
            <person name="Raghuvanshi S."/>
            <person name="Mohanty A."/>
            <person name="Bharti A.K."/>
            <person name="Gaur A."/>
            <person name="Gupta V."/>
            <person name="Kumar D."/>
            <person name="Ravi V."/>
            <person name="Vij S."/>
            <person name="Kapur A."/>
            <person name="Khurana P."/>
            <person name="Khurana P."/>
            <person name="Khurana J.P."/>
            <person name="Tyagi A.K."/>
            <person name="Gaikwad K."/>
            <person name="Singh A."/>
            <person name="Dalal V."/>
            <person name="Srivastava S."/>
            <person name="Dixit A."/>
            <person name="Pal A.K."/>
            <person name="Ghazi I.A."/>
            <person name="Yadav M."/>
            <person name="Pandit A."/>
            <person name="Bhargava A."/>
            <person name="Sureshbabu K."/>
            <person name="Batra K."/>
            <person name="Sharma T.R."/>
            <person name="Mohapatra T."/>
            <person name="Singh N.K."/>
            <person name="Messing J."/>
            <person name="Nelson A.B."/>
            <person name="Fuks G."/>
            <person name="Kavchok S."/>
            <person name="Keizer G."/>
            <person name="Linton E."/>
            <person name="Llaca V."/>
            <person name="Song R."/>
            <person name="Tanyolac B."/>
            <person name="Young S."/>
            <person name="Ho-Il K."/>
            <person name="Hahn J.H."/>
            <person name="Sangsakoo G."/>
            <person name="Vanavichit A."/>
            <person name="de Mattos Luiz.A.T."/>
            <person name="Zimmer P.D."/>
            <person name="Malone G."/>
            <person name="Dellagostin O."/>
            <person name="de Oliveira A.C."/>
            <person name="Bevan M."/>
            <person name="Bancroft I."/>
            <person name="Minx P."/>
            <person name="Cordum H."/>
            <person name="Wilson R."/>
            <person name="Cheng Z."/>
            <person name="Jin W."/>
            <person name="Jiang J."/>
            <person name="Leong S.A."/>
            <person name="Iwama H."/>
            <person name="Gojobori T."/>
            <person name="Itoh T."/>
            <person name="Niimura Y."/>
            <person name="Fujii Y."/>
            <person name="Habara T."/>
            <person name="Sakai H."/>
            <person name="Sato Y."/>
            <person name="Wilson G."/>
            <person name="Kumar K."/>
            <person name="McCouch S."/>
            <person name="Juretic N."/>
            <person name="Hoen D."/>
            <person name="Wright S."/>
            <person name="Bruskiewich R."/>
            <person name="Bureau T."/>
            <person name="Miyao A."/>
            <person name="Hirochika H."/>
            <person name="Nishikawa T."/>
            <person name="Kadowaki K."/>
            <person name="Sugiura M."/>
            <person name="Burr B."/>
            <person name="Sasaki T."/>
        </authorList>
    </citation>
    <scope>NUCLEOTIDE SEQUENCE [LARGE SCALE GENOMIC DNA]</scope>
    <source>
        <strain evidence="2">cv. Nipponbare</strain>
    </source>
</reference>
<dbReference type="FunCoup" id="A0A0P0XJ61">
    <property type="interactions" value="76"/>
</dbReference>
<accession>A0A0P0XJ61</accession>
<keyword evidence="2" id="KW-1185">Reference proteome</keyword>
<gene>
    <name evidence="1" type="ordered locus">Os08g0561950</name>
    <name evidence="1" type="ORF">OSNPB_080561950</name>
</gene>
<dbReference type="Gramene" id="Os08t0561950-00">
    <property type="protein sequence ID" value="Os08t0561950-00"/>
    <property type="gene ID" value="Os08g0561950"/>
</dbReference>
<reference evidence="1 2" key="3">
    <citation type="journal article" date="2013" name="Rice">
        <title>Improvement of the Oryza sativa Nipponbare reference genome using next generation sequence and optical map data.</title>
        <authorList>
            <person name="Kawahara Y."/>
            <person name="de la Bastide M."/>
            <person name="Hamilton J.P."/>
            <person name="Kanamori H."/>
            <person name="McCombie W.R."/>
            <person name="Ouyang S."/>
            <person name="Schwartz D.C."/>
            <person name="Tanaka T."/>
            <person name="Wu J."/>
            <person name="Zhou S."/>
            <person name="Childs K.L."/>
            <person name="Davidson R.M."/>
            <person name="Lin H."/>
            <person name="Quesada-Ocampo L."/>
            <person name="Vaillancourt B."/>
            <person name="Sakai H."/>
            <person name="Lee S.S."/>
            <person name="Kim J."/>
            <person name="Numa H."/>
            <person name="Itoh T."/>
            <person name="Buell C.R."/>
            <person name="Matsumoto T."/>
        </authorList>
    </citation>
    <scope>NUCLEOTIDE SEQUENCE [LARGE SCALE GENOMIC DNA]</scope>
    <source>
        <strain evidence="2">cv. Nipponbare</strain>
    </source>
</reference>
<dbReference type="EMBL" id="AP014964">
    <property type="protein sequence ID" value="BAT06711.1"/>
    <property type="molecule type" value="Genomic_DNA"/>
</dbReference>
<reference evidence="1 2" key="2">
    <citation type="journal article" date="2013" name="Plant Cell Physiol.">
        <title>Rice Annotation Project Database (RAP-DB): an integrative and interactive database for rice genomics.</title>
        <authorList>
            <person name="Sakai H."/>
            <person name="Lee S.S."/>
            <person name="Tanaka T."/>
            <person name="Numa H."/>
            <person name="Kim J."/>
            <person name="Kawahara Y."/>
            <person name="Wakimoto H."/>
            <person name="Yang C.C."/>
            <person name="Iwamoto M."/>
            <person name="Abe T."/>
            <person name="Yamada Y."/>
            <person name="Muto A."/>
            <person name="Inokuchi H."/>
            <person name="Ikemura T."/>
            <person name="Matsumoto T."/>
            <person name="Sasaki T."/>
            <person name="Itoh T."/>
        </authorList>
    </citation>
    <scope>NUCLEOTIDE SEQUENCE [LARGE SCALE GENOMIC DNA]</scope>
    <source>
        <strain evidence="2">cv. Nipponbare</strain>
    </source>
</reference>
<sequence>VTPNCQSGGRTCQEVALRWSPVITLNVSDSPVRTSDVCHSCPQLRFSGVHFTLLFPFTDSPATSPAPPTFDTITRLKYGFPVITNNIYITN</sequence>